<protein>
    <submittedName>
        <fullName evidence="6">Patatin-like phospholipase domain-containing protein 2</fullName>
    </submittedName>
</protein>
<dbReference type="GO" id="GO:0005811">
    <property type="term" value="C:lipid droplet"/>
    <property type="evidence" value="ECO:0007669"/>
    <property type="project" value="TreeGrafter"/>
</dbReference>
<dbReference type="GO" id="GO:0004806">
    <property type="term" value="F:triacylglycerol lipase activity"/>
    <property type="evidence" value="ECO:0007669"/>
    <property type="project" value="TreeGrafter"/>
</dbReference>
<dbReference type="PROSITE" id="PS51635">
    <property type="entry name" value="PNPLA"/>
    <property type="match status" value="1"/>
</dbReference>
<organism evidence="5 6">
    <name type="scientific">Lates calcarifer</name>
    <name type="common">Barramundi</name>
    <name type="synonym">Holocentrus calcarifer</name>
    <dbReference type="NCBI Taxonomy" id="8187"/>
    <lineage>
        <taxon>Eukaryota</taxon>
        <taxon>Metazoa</taxon>
        <taxon>Chordata</taxon>
        <taxon>Craniata</taxon>
        <taxon>Vertebrata</taxon>
        <taxon>Euteleostomi</taxon>
        <taxon>Actinopterygii</taxon>
        <taxon>Neopterygii</taxon>
        <taxon>Teleostei</taxon>
        <taxon>Neoteleostei</taxon>
        <taxon>Acanthomorphata</taxon>
        <taxon>Carangaria</taxon>
        <taxon>Carangaria incertae sedis</taxon>
        <taxon>Centropomidae</taxon>
        <taxon>Lates</taxon>
    </lineage>
</organism>
<evidence type="ECO:0000256" key="2">
    <source>
        <dbReference type="PROSITE-ProRule" id="PRU01161"/>
    </source>
</evidence>
<dbReference type="CTD" id="285848"/>
<dbReference type="GO" id="GO:0016020">
    <property type="term" value="C:membrane"/>
    <property type="evidence" value="ECO:0007669"/>
    <property type="project" value="TreeGrafter"/>
</dbReference>
<feature type="active site" description="Nucleophile" evidence="2">
    <location>
        <position position="54"/>
    </location>
</feature>
<keyword evidence="2" id="KW-0378">Hydrolase</keyword>
<dbReference type="Pfam" id="PF01734">
    <property type="entry name" value="Patatin"/>
    <property type="match status" value="1"/>
</dbReference>
<name>A0AAJ7LJD2_LATCA</name>
<dbReference type="Proteomes" id="UP000694890">
    <property type="component" value="Linkage group LG6"/>
</dbReference>
<dbReference type="GO" id="GO:0019433">
    <property type="term" value="P:triglyceride catabolic process"/>
    <property type="evidence" value="ECO:0007669"/>
    <property type="project" value="TreeGrafter"/>
</dbReference>
<keyword evidence="3" id="KW-0472">Membrane</keyword>
<feature type="domain" description="PNPLA" evidence="4">
    <location>
        <begin position="17"/>
        <end position="186"/>
    </location>
</feature>
<keyword evidence="2" id="KW-0442">Lipid degradation</keyword>
<dbReference type="RefSeq" id="XP_018523597.1">
    <property type="nucleotide sequence ID" value="XM_018668081.2"/>
</dbReference>
<feature type="active site" description="Proton acceptor" evidence="2">
    <location>
        <position position="173"/>
    </location>
</feature>
<proteinExistence type="predicted"/>
<evidence type="ECO:0000313" key="6">
    <source>
        <dbReference type="RefSeq" id="XP_018523597.1"/>
    </source>
</evidence>
<keyword evidence="3" id="KW-1133">Transmembrane helix</keyword>
<gene>
    <name evidence="6" type="primary">pnpla1</name>
</gene>
<feature type="short sequence motif" description="GXSXG" evidence="2">
    <location>
        <begin position="52"/>
        <end position="56"/>
    </location>
</feature>
<dbReference type="InterPro" id="IPR016035">
    <property type="entry name" value="Acyl_Trfase/lysoPLipase"/>
</dbReference>
<evidence type="ECO:0000259" key="4">
    <source>
        <dbReference type="PROSITE" id="PS51635"/>
    </source>
</evidence>
<evidence type="ECO:0000256" key="3">
    <source>
        <dbReference type="SAM" id="Phobius"/>
    </source>
</evidence>
<dbReference type="InterPro" id="IPR033562">
    <property type="entry name" value="PLPL"/>
</dbReference>
<dbReference type="GO" id="GO:0055088">
    <property type="term" value="P:lipid homeostasis"/>
    <property type="evidence" value="ECO:0007669"/>
    <property type="project" value="TreeGrafter"/>
</dbReference>
<accession>A0AAJ7LJD2</accession>
<dbReference type="PANTHER" id="PTHR12406">
    <property type="entry name" value="CALCIUM-INDEPENDENT PHOSPHOLIPASE A2 IPLA2 -RELATED"/>
    <property type="match status" value="1"/>
</dbReference>
<feature type="transmembrane region" description="Helical" evidence="3">
    <location>
        <begin position="363"/>
        <end position="379"/>
    </location>
</feature>
<dbReference type="AlphaFoldDB" id="A0AAJ7LJD2"/>
<dbReference type="InterPro" id="IPR002641">
    <property type="entry name" value="PNPLA_dom"/>
</dbReference>
<dbReference type="SUPFAM" id="SSF52151">
    <property type="entry name" value="FabD/lysophospholipase-like"/>
    <property type="match status" value="1"/>
</dbReference>
<evidence type="ECO:0000313" key="5">
    <source>
        <dbReference type="Proteomes" id="UP000694890"/>
    </source>
</evidence>
<comment type="caution">
    <text evidence="2">Lacks conserved residue(s) required for the propagation of feature annotation.</text>
</comment>
<keyword evidence="3" id="KW-0812">Transmembrane</keyword>
<reference evidence="6" key="1">
    <citation type="submission" date="2025-08" db="UniProtKB">
        <authorList>
            <consortium name="RefSeq"/>
        </authorList>
    </citation>
    <scope>IDENTIFICATION</scope>
    <source>
        <tissue evidence="6">Brain</tissue>
    </source>
</reference>
<dbReference type="PANTHER" id="PTHR12406:SF46">
    <property type="entry name" value="PATATIN-LIKE PHOSPHOLIPASE DOMAIN-CONTAINING PROTEIN 2"/>
    <property type="match status" value="1"/>
</dbReference>
<dbReference type="GO" id="GO:0005737">
    <property type="term" value="C:cytoplasm"/>
    <property type="evidence" value="ECO:0007669"/>
    <property type="project" value="TreeGrafter"/>
</dbReference>
<evidence type="ECO:0000256" key="1">
    <source>
        <dbReference type="ARBA" id="ARBA00023098"/>
    </source>
</evidence>
<dbReference type="KEGG" id="lcf:108877866"/>
<dbReference type="Gene3D" id="3.40.1090.10">
    <property type="entry name" value="Cytosolic phospholipase A2 catalytic domain"/>
    <property type="match status" value="1"/>
</dbReference>
<sequence length="453" mass="51338">MAPGVPVCNYGEAPPSISFSGSGFMATYQLGVAQCFLTYTPWILRTAPCVLGASAGSLVAAAVVCEMSLITIKDEMLHFAKQMKTFTLGPFNPSINVFHWLEHILCKYLPPDAHQLANGRLAVAMTRLIDGKHIVMSEFQSKDDVVQALLCSCFVPGYCGMLPPTFKGEHYVDGGFSGMQPVMPVPCSQTLTVSPFSGETDICPADTPCLWDMVVSGATLKGNMANSFRIINALYPMSLETLEQAYHSGYKDAIHFLLRNELAPYLMIHEVSHLINHNCNQYKMWKHLETTTTEEEEKMKVEKEMATMTSFISNGHMQRGNSTEHEWTGKQPTQKPLSFDMVKNVLLGNVVTYVNMFGLPVKILSYIFFPLMLSFYILLESRQRLELLFRQTPELLFWTWHGLRHFSIFFFNIFVCSLKKNIKDRVMPIILFFWWLKVLAQFEVLQGQMHQTT</sequence>
<keyword evidence="1 2" id="KW-0443">Lipid metabolism</keyword>
<dbReference type="GeneID" id="108877866"/>
<feature type="short sequence motif" description="DGA/G" evidence="2">
    <location>
        <begin position="173"/>
        <end position="175"/>
    </location>
</feature>
<feature type="transmembrane region" description="Helical" evidence="3">
    <location>
        <begin position="395"/>
        <end position="414"/>
    </location>
</feature>